<evidence type="ECO:0000313" key="3">
    <source>
        <dbReference type="Proteomes" id="UP000295696"/>
    </source>
</evidence>
<name>A0A4V2UP54_9RHOB</name>
<gene>
    <name evidence="2" type="ORF">EDD52_105142</name>
</gene>
<feature type="chain" id="PRO_5020774986" evidence="1">
    <location>
        <begin position="33"/>
        <end position="397"/>
    </location>
</feature>
<comment type="caution">
    <text evidence="2">The sequence shown here is derived from an EMBL/GenBank/DDBJ whole genome shotgun (WGS) entry which is preliminary data.</text>
</comment>
<feature type="signal peptide" evidence="1">
    <location>
        <begin position="1"/>
        <end position="32"/>
    </location>
</feature>
<evidence type="ECO:0000313" key="2">
    <source>
        <dbReference type="EMBL" id="TCS64581.1"/>
    </source>
</evidence>
<sequence length="397" mass="44199">MARSIRPDTVSGLPRMLCALAVACLGALPATAQTCDIAPVARPAGFPDQPINIFIPRSTASGSFPLSDEIAKAIRNLKDENGNDLNIEVNLLFKFGGNLEIALEYFSELPPNGYNVVQLNDTYASLLAKSRDQEVFLTPLNIAQITFSQLYIRTDDTRFSDLDSFVAHAAASDTDPLQIAIFGGDDTGRGLEDFLLDKFEETFLIPIDRSSDDPEVPPAVDTADATAPAFAPQAYESGSERYFSLFNDTDSQDGHADALIEQPGDIARLIEGKFLKPIFTLLPEHDVTEALTSRLGPTTSFQTPDRGQCHTYYRFRGFFVQQGLPDDRRQFLEWVFQQAFNSESFQQFNQTHYMDVLYSDTDIIQSYCSNKQAEAFFYDSISHFKECFDAASPDMIQ</sequence>
<keyword evidence="3" id="KW-1185">Reference proteome</keyword>
<organism evidence="2 3">
    <name type="scientific">Primorskyibacter sedentarius</name>
    <dbReference type="NCBI Taxonomy" id="745311"/>
    <lineage>
        <taxon>Bacteria</taxon>
        <taxon>Pseudomonadati</taxon>
        <taxon>Pseudomonadota</taxon>
        <taxon>Alphaproteobacteria</taxon>
        <taxon>Rhodobacterales</taxon>
        <taxon>Roseobacteraceae</taxon>
        <taxon>Primorskyibacter</taxon>
    </lineage>
</organism>
<keyword evidence="1" id="KW-0732">Signal</keyword>
<protein>
    <submittedName>
        <fullName evidence="2">Tripartite-type tricarboxylate transporter receptor subunit TctC</fullName>
    </submittedName>
</protein>
<accession>A0A4V2UP54</accession>
<keyword evidence="2" id="KW-0675">Receptor</keyword>
<dbReference type="Proteomes" id="UP000295696">
    <property type="component" value="Unassembled WGS sequence"/>
</dbReference>
<reference evidence="2 3" key="1">
    <citation type="submission" date="2019-03" db="EMBL/GenBank/DDBJ databases">
        <title>Genomic Encyclopedia of Type Strains, Phase IV (KMG-IV): sequencing the most valuable type-strain genomes for metagenomic binning, comparative biology and taxonomic classification.</title>
        <authorList>
            <person name="Goeker M."/>
        </authorList>
    </citation>
    <scope>NUCLEOTIDE SEQUENCE [LARGE SCALE GENOMIC DNA]</scope>
    <source>
        <strain evidence="2 3">DSM 104836</strain>
    </source>
</reference>
<dbReference type="OrthoDB" id="7375033at2"/>
<dbReference type="EMBL" id="SLZU01000005">
    <property type="protein sequence ID" value="TCS64581.1"/>
    <property type="molecule type" value="Genomic_DNA"/>
</dbReference>
<evidence type="ECO:0000256" key="1">
    <source>
        <dbReference type="SAM" id="SignalP"/>
    </source>
</evidence>
<proteinExistence type="predicted"/>
<dbReference type="AlphaFoldDB" id="A0A4V2UP54"/>
<dbReference type="RefSeq" id="WP_132244413.1">
    <property type="nucleotide sequence ID" value="NZ_SLZU01000005.1"/>
</dbReference>